<keyword evidence="1" id="KW-1133">Transmembrane helix</keyword>
<dbReference type="InterPro" id="IPR012902">
    <property type="entry name" value="N_methyl_site"/>
</dbReference>
<name>A0ABR6SE39_ANAVA</name>
<keyword evidence="1" id="KW-0472">Membrane</keyword>
<dbReference type="Proteomes" id="UP000570851">
    <property type="component" value="Unassembled WGS sequence"/>
</dbReference>
<evidence type="ECO:0000313" key="3">
    <source>
        <dbReference type="Proteomes" id="UP000570851"/>
    </source>
</evidence>
<evidence type="ECO:0000256" key="1">
    <source>
        <dbReference type="SAM" id="Phobius"/>
    </source>
</evidence>
<accession>A0ABR6SE39</accession>
<organism evidence="2 3">
    <name type="scientific">Trichormus variabilis N2B</name>
    <dbReference type="NCBI Taxonomy" id="2681315"/>
    <lineage>
        <taxon>Bacteria</taxon>
        <taxon>Bacillati</taxon>
        <taxon>Cyanobacteriota</taxon>
        <taxon>Cyanophyceae</taxon>
        <taxon>Nostocales</taxon>
        <taxon>Nostocaceae</taxon>
        <taxon>Trichormus</taxon>
    </lineage>
</organism>
<gene>
    <name evidence="2" type="ORF">GNE12_21185</name>
</gene>
<keyword evidence="1" id="KW-0812">Transmembrane</keyword>
<feature type="transmembrane region" description="Helical" evidence="1">
    <location>
        <begin position="27"/>
        <end position="50"/>
    </location>
</feature>
<dbReference type="NCBIfam" id="NF038303">
    <property type="entry name" value="EPS_HpsB"/>
    <property type="match status" value="1"/>
</dbReference>
<evidence type="ECO:0000313" key="2">
    <source>
        <dbReference type="EMBL" id="MBC1304436.1"/>
    </source>
</evidence>
<protein>
    <submittedName>
        <fullName evidence="2">Prepilin-type N-terminal cleavage/methylation domain-containing protein</fullName>
    </submittedName>
</protein>
<dbReference type="EMBL" id="JACKZP010000107">
    <property type="protein sequence ID" value="MBC1304436.1"/>
    <property type="molecule type" value="Genomic_DNA"/>
</dbReference>
<reference evidence="2 3" key="1">
    <citation type="submission" date="2019-11" db="EMBL/GenBank/DDBJ databases">
        <title>Comparison of genomes from free-living endosymbiotic cyanobacteria isolated from Azolla.</title>
        <authorList>
            <person name="Thiel T."/>
            <person name="Pratte B."/>
        </authorList>
    </citation>
    <scope>NUCLEOTIDE SEQUENCE [LARGE SCALE GENOMIC DNA]</scope>
    <source>
        <strain evidence="2 3">N2B</strain>
    </source>
</reference>
<dbReference type="Pfam" id="PF07963">
    <property type="entry name" value="N_methyl"/>
    <property type="match status" value="1"/>
</dbReference>
<sequence>MIGKQVKKHRINTAASYLQSSEQGFTIIESLVAILVVGILLVAIAPVLSLSVATRVQSRRVELASQAARSYIDAVRTKLVAAPSGPTTATTLSAFAAPTATGTLTCTANFPCTAPTPPTGSSLYCVDLDNDGSCTNTSVSDMIVHAFRPNNNDSTKGYALGIRVYGANAFRTSATLLKNTSTTRLTQRTYTPGGGQRTAPLLEMTADISDTVPKYSDLCARITGGCTN</sequence>
<proteinExistence type="predicted"/>
<keyword evidence="3" id="KW-1185">Reference proteome</keyword>
<dbReference type="GeneID" id="58722911"/>
<dbReference type="RefSeq" id="WP_011317153.1">
    <property type="nucleotide sequence ID" value="NZ_JACKZP010000107.1"/>
</dbReference>
<dbReference type="NCBIfam" id="TIGR02532">
    <property type="entry name" value="IV_pilin_GFxxxE"/>
    <property type="match status" value="1"/>
</dbReference>
<comment type="caution">
    <text evidence="2">The sequence shown here is derived from an EMBL/GenBank/DDBJ whole genome shotgun (WGS) entry which is preliminary data.</text>
</comment>